<dbReference type="EMBL" id="JBIQWL010000004">
    <property type="protein sequence ID" value="MFH8251517.1"/>
    <property type="molecule type" value="Genomic_DNA"/>
</dbReference>
<evidence type="ECO:0000313" key="3">
    <source>
        <dbReference type="Proteomes" id="UP001610861"/>
    </source>
</evidence>
<feature type="domain" description="Serine aminopeptidase S33" evidence="1">
    <location>
        <begin position="202"/>
        <end position="273"/>
    </location>
</feature>
<dbReference type="Gene3D" id="3.40.50.1820">
    <property type="entry name" value="alpha/beta hydrolase"/>
    <property type="match status" value="1"/>
</dbReference>
<dbReference type="EC" id="3.4.-.-" evidence="2"/>
<gene>
    <name evidence="2" type="ORF">ACH3VR_14185</name>
</gene>
<dbReference type="GO" id="GO:0016787">
    <property type="term" value="F:hydrolase activity"/>
    <property type="evidence" value="ECO:0007669"/>
    <property type="project" value="UniProtKB-KW"/>
</dbReference>
<dbReference type="Proteomes" id="UP001610861">
    <property type="component" value="Unassembled WGS sequence"/>
</dbReference>
<reference evidence="2 3" key="1">
    <citation type="submission" date="2024-09" db="EMBL/GenBank/DDBJ databases">
        <authorList>
            <person name="Pan X."/>
        </authorList>
    </citation>
    <scope>NUCLEOTIDE SEQUENCE [LARGE SCALE GENOMIC DNA]</scope>
    <source>
        <strain evidence="2 3">B2969</strain>
    </source>
</reference>
<dbReference type="RefSeq" id="WP_397556957.1">
    <property type="nucleotide sequence ID" value="NZ_JBIQWL010000004.1"/>
</dbReference>
<dbReference type="InterPro" id="IPR022742">
    <property type="entry name" value="Hydrolase_4"/>
</dbReference>
<accession>A0ABW7Q9F9</accession>
<dbReference type="SUPFAM" id="SSF53474">
    <property type="entry name" value="alpha/beta-Hydrolases"/>
    <property type="match status" value="1"/>
</dbReference>
<name>A0ABW7Q9F9_9MICO</name>
<comment type="caution">
    <text evidence="2">The sequence shown here is derived from an EMBL/GenBank/DDBJ whole genome shotgun (WGS) entry which is preliminary data.</text>
</comment>
<protein>
    <submittedName>
        <fullName evidence="2">Alpha/beta hydrolase family protein</fullName>
        <ecNumber evidence="2">3.4.-.-</ecNumber>
    </submittedName>
</protein>
<dbReference type="InterPro" id="IPR029058">
    <property type="entry name" value="AB_hydrolase_fold"/>
</dbReference>
<evidence type="ECO:0000313" key="2">
    <source>
        <dbReference type="EMBL" id="MFH8251517.1"/>
    </source>
</evidence>
<organism evidence="2 3">
    <name type="scientific">Microbacterium alkaliflavum</name>
    <dbReference type="NCBI Taxonomy" id="3248839"/>
    <lineage>
        <taxon>Bacteria</taxon>
        <taxon>Bacillati</taxon>
        <taxon>Actinomycetota</taxon>
        <taxon>Actinomycetes</taxon>
        <taxon>Micrococcales</taxon>
        <taxon>Microbacteriaceae</taxon>
        <taxon>Microbacterium</taxon>
    </lineage>
</organism>
<keyword evidence="2" id="KW-0378">Hydrolase</keyword>
<keyword evidence="3" id="KW-1185">Reference proteome</keyword>
<dbReference type="Pfam" id="PF12146">
    <property type="entry name" value="Hydrolase_4"/>
    <property type="match status" value="1"/>
</dbReference>
<sequence length="375" mass="40847">MIPAIIVAAALAMVLAPIALLIRALALRVVGVRPRRKVITARRVGETIELPETPLTAVPGNYGLWFGQEFEHHALVGAVVRSDGQHVVRRLVKSTTPVPTEAFDAQWTGHVMSSPAEIDPNWEDVTVPLRDGTSAPAWLFRAAGQGKPWVIHVQGIRTSRLVTLRSVAVARDAGLTSLVITYRGAGDGPAAPVSYLGQREWTDLADAIAYARSQGAPAVYVVAWSMGAGVALELLRHQPTAIDRLALVAPATNWRRIVTQGVARAGLPRFLARIVIWVLESPVASKMIGLRSPIDFDRLDWTHDHTVNLPTLVLHSAGDEEIPFELTTDFARGKGNVSVVETAKAQHGWEANADPDVFRTALTSWFRSREPEWSP</sequence>
<proteinExistence type="predicted"/>
<evidence type="ECO:0000259" key="1">
    <source>
        <dbReference type="Pfam" id="PF12146"/>
    </source>
</evidence>